<keyword evidence="2" id="KW-1185">Reference proteome</keyword>
<evidence type="ECO:0000313" key="2">
    <source>
        <dbReference type="Proteomes" id="UP000754883"/>
    </source>
</evidence>
<gene>
    <name evidence="1" type="ORF">CBYS24578_00015995</name>
</gene>
<comment type="caution">
    <text evidence="1">The sequence shown here is derived from an EMBL/GenBank/DDBJ whole genome shotgun (WGS) entry which is preliminary data.</text>
</comment>
<reference evidence="2" key="1">
    <citation type="submission" date="2019-06" db="EMBL/GenBank/DDBJ databases">
        <authorList>
            <person name="Broberg M."/>
        </authorList>
    </citation>
    <scope>NUCLEOTIDE SEQUENCE [LARGE SCALE GENOMIC DNA]</scope>
</reference>
<dbReference type="EMBL" id="CABFNO020001541">
    <property type="protein sequence ID" value="CAG9996949.1"/>
    <property type="molecule type" value="Genomic_DNA"/>
</dbReference>
<organism evidence="1 2">
    <name type="scientific">Clonostachys byssicola</name>
    <dbReference type="NCBI Taxonomy" id="160290"/>
    <lineage>
        <taxon>Eukaryota</taxon>
        <taxon>Fungi</taxon>
        <taxon>Dikarya</taxon>
        <taxon>Ascomycota</taxon>
        <taxon>Pezizomycotina</taxon>
        <taxon>Sordariomycetes</taxon>
        <taxon>Hypocreomycetidae</taxon>
        <taxon>Hypocreales</taxon>
        <taxon>Bionectriaceae</taxon>
        <taxon>Clonostachys</taxon>
    </lineage>
</organism>
<reference evidence="1 2" key="2">
    <citation type="submission" date="2021-10" db="EMBL/GenBank/DDBJ databases">
        <authorList>
            <person name="Piombo E."/>
        </authorList>
    </citation>
    <scope>NUCLEOTIDE SEQUENCE [LARGE SCALE GENOMIC DNA]</scope>
</reference>
<sequence>MAQPAWQPHGLVLEWGMESLYRTAQVTLDPDGNLVAPKAHLTPPESGSQKACDLVIQHLTAQGAWQVACFAKTKSADNTADTLVRALESQALGYCTDFLSANPPVDVTYACTMFGASICCWMHKRGDDSMVGYWNGQLQGSFDYYLDIGLDENRGRILAAFNSMKAIHTT</sequence>
<evidence type="ECO:0000313" key="1">
    <source>
        <dbReference type="EMBL" id="CAG9996949.1"/>
    </source>
</evidence>
<dbReference type="AlphaFoldDB" id="A0A9N9Y9J3"/>
<accession>A0A9N9Y9J3</accession>
<name>A0A9N9Y9J3_9HYPO</name>
<proteinExistence type="predicted"/>
<dbReference type="Proteomes" id="UP000754883">
    <property type="component" value="Unassembled WGS sequence"/>
</dbReference>
<protein>
    <submittedName>
        <fullName evidence="1">Uncharacterized protein</fullName>
    </submittedName>
</protein>